<evidence type="ECO:0000259" key="3">
    <source>
        <dbReference type="Pfam" id="PF01433"/>
    </source>
</evidence>
<feature type="chain" id="PRO_5001460944" evidence="2">
    <location>
        <begin position="21"/>
        <end position="702"/>
    </location>
</feature>
<keyword evidence="4" id="KW-0378">Hydrolase</keyword>
<dbReference type="Pfam" id="PF01433">
    <property type="entry name" value="Peptidase_M1"/>
    <property type="match status" value="1"/>
</dbReference>
<feature type="compositionally biased region" description="Low complexity" evidence="1">
    <location>
        <begin position="693"/>
        <end position="702"/>
    </location>
</feature>
<feature type="domain" description="Peptidase M1 membrane alanine aminopeptidase" evidence="3">
    <location>
        <begin position="293"/>
        <end position="433"/>
    </location>
</feature>
<dbReference type="InterPro" id="IPR014782">
    <property type="entry name" value="Peptidase_M1_dom"/>
</dbReference>
<dbReference type="STRING" id="1454001.AW08_03315"/>
<evidence type="ECO:0000256" key="2">
    <source>
        <dbReference type="SAM" id="SignalP"/>
    </source>
</evidence>
<keyword evidence="4" id="KW-0031">Aminopeptidase</keyword>
<proteinExistence type="predicted"/>
<dbReference type="Proteomes" id="UP000020218">
    <property type="component" value="Unassembled WGS sequence"/>
</dbReference>
<dbReference type="PANTHER" id="PTHR45726:SF3">
    <property type="entry name" value="LEUKOTRIENE A-4 HYDROLASE"/>
    <property type="match status" value="1"/>
</dbReference>
<dbReference type="SUPFAM" id="SSF55486">
    <property type="entry name" value="Metalloproteases ('zincins'), catalytic domain"/>
    <property type="match status" value="1"/>
</dbReference>
<name>A0A011NKW0_9PROT</name>
<keyword evidence="4" id="KW-0645">Protease</keyword>
<dbReference type="GO" id="GO:0008270">
    <property type="term" value="F:zinc ion binding"/>
    <property type="evidence" value="ECO:0007669"/>
    <property type="project" value="InterPro"/>
</dbReference>
<evidence type="ECO:0000313" key="4">
    <source>
        <dbReference type="EMBL" id="EXI65267.1"/>
    </source>
</evidence>
<dbReference type="InterPro" id="IPR027268">
    <property type="entry name" value="Peptidase_M4/M1_CTD_sf"/>
</dbReference>
<dbReference type="PATRIC" id="fig|1454001.3.peg.3361"/>
<keyword evidence="5" id="KW-1185">Reference proteome</keyword>
<evidence type="ECO:0000313" key="5">
    <source>
        <dbReference type="Proteomes" id="UP000020218"/>
    </source>
</evidence>
<feature type="signal peptide" evidence="2">
    <location>
        <begin position="1"/>
        <end position="20"/>
    </location>
</feature>
<keyword evidence="2" id="KW-0732">Signal</keyword>
<dbReference type="AlphaFoldDB" id="A0A011NKW0"/>
<dbReference type="PANTHER" id="PTHR45726">
    <property type="entry name" value="LEUKOTRIENE A-4 HYDROLASE"/>
    <property type="match status" value="1"/>
</dbReference>
<dbReference type="InterPro" id="IPR034015">
    <property type="entry name" value="M1_LTA4H"/>
</dbReference>
<sequence>MMPRAWLAGALLLLALAARAAVDLDLAVTLEPATRRLEAIAELPSGGRTFQFALHESLSVREVQAPAGQSVAASLAGSRGDGTRTWRIALPAGVDRVRIAYGGTLPATETGRDHRQVLQGQPPMAAAAGSFLAAGSGWYPQPPLALFSYRVRVSVPGEQRAVVPGSLRLERLPRTAADRYEAEFEFAQPTDGVDLMAGPWRVRERLMARDGVSPLRLRTYFPPPLDGEPGLAEGYLADSARYLERYSALIGAYPYDAFSIVASPLPTGLGMPTLTYIGVDVLRLPFIRATSLGHEVLHNWWGNGVHVDARMGNWSEGLTTFLADYAYSEERSLAAAQAMRLAWLRDAAALPASAQPALRDFRSRRHGAEATVGYGKAAMFFLALRDQIGAVAFAQGLRDFWQAQRFRHASWDDLRRAFEHAAGGDLRGVFEQWLSSRQLPVFTVDDAVASRSPSGHRLRLTLRQGSPALAVRLPVEIAGGTDSVTRWVDVTGERSLAEFDLDFLPERIRIDPEARTWRRLHEAELPLILRRWVGALKPRWLVVGGDAAFHEAAETLAGRFFERPAARLAPADLRAALAAGEALMIVGTPAAVDAALLANGLPLQAQSLGANATRGSAQVWTVERGPLLAVAARDAAALRSLARPLPHYGGQSWLVFDGAQASERGLWPAEVPVFAVRGEAPAARRRRPRQRTRGAAVAPRSS</sequence>
<dbReference type="EC" id="3.4.11.2" evidence="4"/>
<protein>
    <submittedName>
        <fullName evidence="4">Aminopeptidase N</fullName>
        <ecNumber evidence="4">3.4.11.2</ecNumber>
    </submittedName>
</protein>
<reference evidence="4" key="1">
    <citation type="submission" date="2014-02" db="EMBL/GenBank/DDBJ databases">
        <title>Expanding our view of genomic diversity in Candidatus Accumulibacter clades.</title>
        <authorList>
            <person name="Skennerton C.T."/>
            <person name="Barr J.J."/>
            <person name="Slater F.R."/>
            <person name="Bond P.L."/>
            <person name="Tyson G.W."/>
        </authorList>
    </citation>
    <scope>NUCLEOTIDE SEQUENCE [LARGE SCALE GENOMIC DNA]</scope>
</reference>
<organism evidence="4 5">
    <name type="scientific">Candidatus Accumulibacter adjunctus</name>
    <dbReference type="NCBI Taxonomy" id="1454001"/>
    <lineage>
        <taxon>Bacteria</taxon>
        <taxon>Pseudomonadati</taxon>
        <taxon>Pseudomonadota</taxon>
        <taxon>Betaproteobacteria</taxon>
        <taxon>Candidatus Accumulibacter</taxon>
    </lineage>
</organism>
<dbReference type="GO" id="GO:0016285">
    <property type="term" value="F:alanyl aminopeptidase activity"/>
    <property type="evidence" value="ECO:0007669"/>
    <property type="project" value="UniProtKB-EC"/>
</dbReference>
<gene>
    <name evidence="4" type="primary">pepN_1</name>
    <name evidence="4" type="ORF">AW08_03315</name>
</gene>
<feature type="compositionally biased region" description="Basic residues" evidence="1">
    <location>
        <begin position="683"/>
        <end position="692"/>
    </location>
</feature>
<dbReference type="Gene3D" id="1.10.390.10">
    <property type="entry name" value="Neutral Protease Domain 2"/>
    <property type="match status" value="1"/>
</dbReference>
<feature type="region of interest" description="Disordered" evidence="1">
    <location>
        <begin position="681"/>
        <end position="702"/>
    </location>
</feature>
<evidence type="ECO:0000256" key="1">
    <source>
        <dbReference type="SAM" id="MobiDB-lite"/>
    </source>
</evidence>
<dbReference type="GO" id="GO:0008237">
    <property type="term" value="F:metallopeptidase activity"/>
    <property type="evidence" value="ECO:0007669"/>
    <property type="project" value="InterPro"/>
</dbReference>
<accession>A0A011NKW0</accession>
<comment type="caution">
    <text evidence="4">The sequence shown here is derived from an EMBL/GenBank/DDBJ whole genome shotgun (WGS) entry which is preliminary data.</text>
</comment>
<dbReference type="EMBL" id="JFAX01000025">
    <property type="protein sequence ID" value="EXI65267.1"/>
    <property type="molecule type" value="Genomic_DNA"/>
</dbReference>